<dbReference type="Pfam" id="PF00581">
    <property type="entry name" value="Rhodanese"/>
    <property type="match status" value="1"/>
</dbReference>
<name>A0ABZ2XHH2_9RHOO</name>
<dbReference type="EMBL" id="CP151406">
    <property type="protein sequence ID" value="WZJ21813.1"/>
    <property type="molecule type" value="Genomic_DNA"/>
</dbReference>
<dbReference type="InterPro" id="IPR001763">
    <property type="entry name" value="Rhodanese-like_dom"/>
</dbReference>
<accession>A0ABZ2XHH2</accession>
<dbReference type="PANTHER" id="PTHR30401">
    <property type="entry name" value="TRNA 2-SELENOURIDINE SYNTHASE"/>
    <property type="match status" value="1"/>
</dbReference>
<dbReference type="SMART" id="SM00450">
    <property type="entry name" value="RHOD"/>
    <property type="match status" value="1"/>
</dbReference>
<dbReference type="NCBIfam" id="TIGR03167">
    <property type="entry name" value="tRNA_sel_U_synt"/>
    <property type="match status" value="1"/>
</dbReference>
<evidence type="ECO:0000256" key="1">
    <source>
        <dbReference type="ARBA" id="ARBA00023266"/>
    </source>
</evidence>
<organism evidence="3 4">
    <name type="scientific">Azonexus hydrophilus</name>
    <dbReference type="NCBI Taxonomy" id="418702"/>
    <lineage>
        <taxon>Bacteria</taxon>
        <taxon>Pseudomonadati</taxon>
        <taxon>Pseudomonadota</taxon>
        <taxon>Betaproteobacteria</taxon>
        <taxon>Rhodocyclales</taxon>
        <taxon>Azonexaceae</taxon>
        <taxon>Azonexus</taxon>
    </lineage>
</organism>
<feature type="domain" description="Rhodanese" evidence="2">
    <location>
        <begin position="30"/>
        <end position="146"/>
    </location>
</feature>
<dbReference type="PROSITE" id="PS50206">
    <property type="entry name" value="RHODANESE_3"/>
    <property type="match status" value="1"/>
</dbReference>
<dbReference type="Pfam" id="PF26341">
    <property type="entry name" value="AAA_SelU"/>
    <property type="match status" value="1"/>
</dbReference>
<dbReference type="RefSeq" id="WP_341743862.1">
    <property type="nucleotide sequence ID" value="NZ_CP151406.1"/>
</dbReference>
<keyword evidence="1" id="KW-0711">Selenium</keyword>
<dbReference type="Gene3D" id="3.40.250.10">
    <property type="entry name" value="Rhodanese-like domain"/>
    <property type="match status" value="1"/>
</dbReference>
<sequence length="359" mass="39591">MRDDRPPANQRPPSRKGIASLDALAGFDEIIDVRSPAEFADDHIPGAISCPVLDDAQRAEVGTLYKQVSPFVAKKLGAAYISANIARHLQERFLERDKSWRPLIVCWRGGMRSGAMTTVFRSVGWDACQLEGGYKAFRNHVLAELERLPGLYRFHVIAGPTGSGKTRILQAMVGQGAQVLDLEGLACHKGSVLGGQPGQEQPGQKWFETCLWHALAAFDPARPVFVESESRKIGRLRLPEALFLAMQQAPCSEIRVARDDRVAFLLQDYPHFLHDIGELAVRLNGLRALLGNERIDDWLALAGQGDFPRLTASLLELHYDPLYGRALGHLRGPRRQIEAGALTTEEIARVAQQVLASAP</sequence>
<reference evidence="3 4" key="1">
    <citation type="submission" date="2024-04" db="EMBL/GenBank/DDBJ databases">
        <title>Dissimilatory iodate-reducing microorganisms contribute to the enrichment of iodine in groundwater.</title>
        <authorList>
            <person name="Jiang Z."/>
        </authorList>
    </citation>
    <scope>NUCLEOTIDE SEQUENCE [LARGE SCALE GENOMIC DNA]</scope>
    <source>
        <strain evidence="3 4">NCP973</strain>
    </source>
</reference>
<keyword evidence="3" id="KW-0808">Transferase</keyword>
<dbReference type="InterPro" id="IPR036873">
    <property type="entry name" value="Rhodanese-like_dom_sf"/>
</dbReference>
<evidence type="ECO:0000313" key="4">
    <source>
        <dbReference type="Proteomes" id="UP001479520"/>
    </source>
</evidence>
<dbReference type="NCBIfam" id="NF008752">
    <property type="entry name" value="PRK11784.1-4"/>
    <property type="match status" value="1"/>
</dbReference>
<dbReference type="InterPro" id="IPR058840">
    <property type="entry name" value="AAA_SelU"/>
</dbReference>
<dbReference type="GO" id="GO:0016740">
    <property type="term" value="F:transferase activity"/>
    <property type="evidence" value="ECO:0007669"/>
    <property type="project" value="UniProtKB-KW"/>
</dbReference>
<evidence type="ECO:0000259" key="2">
    <source>
        <dbReference type="PROSITE" id="PS50206"/>
    </source>
</evidence>
<protein>
    <submittedName>
        <fullName evidence="3">tRNA 2-selenouridine(34) synthase MnmH</fullName>
        <ecNumber evidence="3">2.5.1.-</ecNumber>
    </submittedName>
</protein>
<dbReference type="NCBIfam" id="NF008750">
    <property type="entry name" value="PRK11784.1-2"/>
    <property type="match status" value="1"/>
</dbReference>
<keyword evidence="4" id="KW-1185">Reference proteome</keyword>
<dbReference type="Proteomes" id="UP001479520">
    <property type="component" value="Chromosome"/>
</dbReference>
<dbReference type="SUPFAM" id="SSF52821">
    <property type="entry name" value="Rhodanese/Cell cycle control phosphatase"/>
    <property type="match status" value="1"/>
</dbReference>
<dbReference type="InterPro" id="IPR017582">
    <property type="entry name" value="SelU"/>
</dbReference>
<dbReference type="PANTHER" id="PTHR30401:SF0">
    <property type="entry name" value="TRNA 2-SELENOURIDINE SYNTHASE"/>
    <property type="match status" value="1"/>
</dbReference>
<dbReference type="EC" id="2.5.1.-" evidence="3"/>
<evidence type="ECO:0000313" key="3">
    <source>
        <dbReference type="EMBL" id="WZJ21813.1"/>
    </source>
</evidence>
<gene>
    <name evidence="3" type="primary">mnmH</name>
    <name evidence="3" type="ORF">AADV58_01320</name>
</gene>
<proteinExistence type="predicted"/>